<dbReference type="CDD" id="cd03784">
    <property type="entry name" value="GT1_Gtf-like"/>
    <property type="match status" value="1"/>
</dbReference>
<dbReference type="GO" id="GO:0015020">
    <property type="term" value="F:glucuronosyltransferase activity"/>
    <property type="evidence" value="ECO:0007669"/>
    <property type="project" value="UniProtKB-EC"/>
</dbReference>
<evidence type="ECO:0000256" key="3">
    <source>
        <dbReference type="ARBA" id="ARBA00022679"/>
    </source>
</evidence>
<dbReference type="GeneID" id="6494977"/>
<name>A0A0P9BWY0_DROAN</name>
<dbReference type="EC" id="2.4.1.17" evidence="5"/>
<keyword evidence="5" id="KW-0732">Signal</keyword>
<dbReference type="InParanoid" id="A0A0P9BWY0"/>
<keyword evidence="7" id="KW-1185">Reference proteome</keyword>
<dbReference type="PANTHER" id="PTHR48043:SF60">
    <property type="entry name" value="UDP-GLUCURONOSYLTRANSFERASE"/>
    <property type="match status" value="1"/>
</dbReference>
<dbReference type="FunFam" id="3.40.50.2000:FF:000050">
    <property type="entry name" value="UDP-glucuronosyltransferase"/>
    <property type="match status" value="1"/>
</dbReference>
<feature type="signal peptide" evidence="5">
    <location>
        <begin position="1"/>
        <end position="25"/>
    </location>
</feature>
<dbReference type="AlphaFoldDB" id="A0A0P9BWY0"/>
<proteinExistence type="inferred from homology"/>
<evidence type="ECO:0000256" key="2">
    <source>
        <dbReference type="ARBA" id="ARBA00022676"/>
    </source>
</evidence>
<evidence type="ECO:0000313" key="6">
    <source>
        <dbReference type="EMBL" id="KPU76021.1"/>
    </source>
</evidence>
<dbReference type="InterPro" id="IPR035595">
    <property type="entry name" value="UDP_glycos_trans_CS"/>
</dbReference>
<dbReference type="InterPro" id="IPR050271">
    <property type="entry name" value="UDP-glycosyltransferase"/>
</dbReference>
<organism evidence="6 7">
    <name type="scientific">Drosophila ananassae</name>
    <name type="common">Fruit fly</name>
    <dbReference type="NCBI Taxonomy" id="7217"/>
    <lineage>
        <taxon>Eukaryota</taxon>
        <taxon>Metazoa</taxon>
        <taxon>Ecdysozoa</taxon>
        <taxon>Arthropoda</taxon>
        <taxon>Hexapoda</taxon>
        <taxon>Insecta</taxon>
        <taxon>Pterygota</taxon>
        <taxon>Neoptera</taxon>
        <taxon>Endopterygota</taxon>
        <taxon>Diptera</taxon>
        <taxon>Brachycera</taxon>
        <taxon>Muscomorpha</taxon>
        <taxon>Ephydroidea</taxon>
        <taxon>Drosophilidae</taxon>
        <taxon>Drosophila</taxon>
        <taxon>Sophophora</taxon>
    </lineage>
</organism>
<keyword evidence="5" id="KW-1133">Transmembrane helix</keyword>
<dbReference type="Gene3D" id="3.40.50.2000">
    <property type="entry name" value="Glycogen Phosphorylase B"/>
    <property type="match status" value="2"/>
</dbReference>
<dbReference type="Proteomes" id="UP000007801">
    <property type="component" value="Unassembled WGS sequence"/>
</dbReference>
<keyword evidence="5" id="KW-0812">Transmembrane</keyword>
<comment type="subcellular location">
    <subcellularLocation>
        <location evidence="5">Membrane</location>
        <topology evidence="5">Single-pass membrane protein</topology>
    </subcellularLocation>
</comment>
<dbReference type="SUPFAM" id="SSF53756">
    <property type="entry name" value="UDP-Glycosyltransferase/glycogen phosphorylase"/>
    <property type="match status" value="1"/>
</dbReference>
<evidence type="ECO:0000256" key="4">
    <source>
        <dbReference type="RuleBase" id="RU003718"/>
    </source>
</evidence>
<evidence type="ECO:0000313" key="7">
    <source>
        <dbReference type="Proteomes" id="UP000007801"/>
    </source>
</evidence>
<feature type="chain" id="PRO_5005964798" description="UDP-glucuronosyltransferase" evidence="5">
    <location>
        <begin position="26"/>
        <end position="530"/>
    </location>
</feature>
<dbReference type="GO" id="GO:0016020">
    <property type="term" value="C:membrane"/>
    <property type="evidence" value="ECO:0007669"/>
    <property type="project" value="UniProtKB-SubCell"/>
</dbReference>
<gene>
    <name evidence="6" type="primary">Dana\GF12119</name>
    <name evidence="6" type="synonym">dana_GLEANR_12130</name>
    <name evidence="6" type="ORF">GF12119</name>
</gene>
<comment type="similarity">
    <text evidence="1 4">Belongs to the UDP-glycosyltransferase family.</text>
</comment>
<dbReference type="InterPro" id="IPR002213">
    <property type="entry name" value="UDP_glucos_trans"/>
</dbReference>
<reference evidence="6 7" key="1">
    <citation type="journal article" date="2007" name="Nature">
        <title>Evolution of genes and genomes on the Drosophila phylogeny.</title>
        <authorList>
            <consortium name="Drosophila 12 Genomes Consortium"/>
            <person name="Clark A.G."/>
            <person name="Eisen M.B."/>
            <person name="Smith D.R."/>
            <person name="Bergman C.M."/>
            <person name="Oliver B."/>
            <person name="Markow T.A."/>
            <person name="Kaufman T.C."/>
            <person name="Kellis M."/>
            <person name="Gelbart W."/>
            <person name="Iyer V.N."/>
            <person name="Pollard D.A."/>
            <person name="Sackton T.B."/>
            <person name="Larracuente A.M."/>
            <person name="Singh N.D."/>
            <person name="Abad J.P."/>
            <person name="Abt D.N."/>
            <person name="Adryan B."/>
            <person name="Aguade M."/>
            <person name="Akashi H."/>
            <person name="Anderson W.W."/>
            <person name="Aquadro C.F."/>
            <person name="Ardell D.H."/>
            <person name="Arguello R."/>
            <person name="Artieri C.G."/>
            <person name="Barbash D.A."/>
            <person name="Barker D."/>
            <person name="Barsanti P."/>
            <person name="Batterham P."/>
            <person name="Batzoglou S."/>
            <person name="Begun D."/>
            <person name="Bhutkar A."/>
            <person name="Blanco E."/>
            <person name="Bosak S.A."/>
            <person name="Bradley R.K."/>
            <person name="Brand A.D."/>
            <person name="Brent M.R."/>
            <person name="Brooks A.N."/>
            <person name="Brown R.H."/>
            <person name="Butlin R.K."/>
            <person name="Caggese C."/>
            <person name="Calvi B.R."/>
            <person name="Bernardo de Carvalho A."/>
            <person name="Caspi A."/>
            <person name="Castrezana S."/>
            <person name="Celniker S.E."/>
            <person name="Chang J.L."/>
            <person name="Chapple C."/>
            <person name="Chatterji S."/>
            <person name="Chinwalla A."/>
            <person name="Civetta A."/>
            <person name="Clifton S.W."/>
            <person name="Comeron J.M."/>
            <person name="Costello J.C."/>
            <person name="Coyne J.A."/>
            <person name="Daub J."/>
            <person name="David R.G."/>
            <person name="Delcher A.L."/>
            <person name="Delehaunty K."/>
            <person name="Do C.B."/>
            <person name="Ebling H."/>
            <person name="Edwards K."/>
            <person name="Eickbush T."/>
            <person name="Evans J.D."/>
            <person name="Filipski A."/>
            <person name="Findeiss S."/>
            <person name="Freyhult E."/>
            <person name="Fulton L."/>
            <person name="Fulton R."/>
            <person name="Garcia A.C."/>
            <person name="Gardiner A."/>
            <person name="Garfield D.A."/>
            <person name="Garvin B.E."/>
            <person name="Gibson G."/>
            <person name="Gilbert D."/>
            <person name="Gnerre S."/>
            <person name="Godfrey J."/>
            <person name="Good R."/>
            <person name="Gotea V."/>
            <person name="Gravely B."/>
            <person name="Greenberg A.J."/>
            <person name="Griffiths-Jones S."/>
            <person name="Gross S."/>
            <person name="Guigo R."/>
            <person name="Gustafson E.A."/>
            <person name="Haerty W."/>
            <person name="Hahn M.W."/>
            <person name="Halligan D.L."/>
            <person name="Halpern A.L."/>
            <person name="Halter G.M."/>
            <person name="Han M.V."/>
            <person name="Heger A."/>
            <person name="Hillier L."/>
            <person name="Hinrichs A.S."/>
            <person name="Holmes I."/>
            <person name="Hoskins R.A."/>
            <person name="Hubisz M.J."/>
            <person name="Hultmark D."/>
            <person name="Huntley M.A."/>
            <person name="Jaffe D.B."/>
            <person name="Jagadeeshan S."/>
            <person name="Jeck W.R."/>
            <person name="Johnson J."/>
            <person name="Jones C.D."/>
            <person name="Jordan W.C."/>
            <person name="Karpen G.H."/>
            <person name="Kataoka E."/>
            <person name="Keightley P.D."/>
            <person name="Kheradpour P."/>
            <person name="Kirkness E.F."/>
            <person name="Koerich L.B."/>
            <person name="Kristiansen K."/>
            <person name="Kudrna D."/>
            <person name="Kulathinal R.J."/>
            <person name="Kumar S."/>
            <person name="Kwok R."/>
            <person name="Lander E."/>
            <person name="Langley C.H."/>
            <person name="Lapoint R."/>
            <person name="Lazzaro B.P."/>
            <person name="Lee S.J."/>
            <person name="Levesque L."/>
            <person name="Li R."/>
            <person name="Lin C.F."/>
            <person name="Lin M.F."/>
            <person name="Lindblad-Toh K."/>
            <person name="Llopart A."/>
            <person name="Long M."/>
            <person name="Low L."/>
            <person name="Lozovsky E."/>
            <person name="Lu J."/>
            <person name="Luo M."/>
            <person name="Machado C.A."/>
            <person name="Makalowski W."/>
            <person name="Marzo M."/>
            <person name="Matsuda M."/>
            <person name="Matzkin L."/>
            <person name="McAllister B."/>
            <person name="McBride C.S."/>
            <person name="McKernan B."/>
            <person name="McKernan K."/>
            <person name="Mendez-Lago M."/>
            <person name="Minx P."/>
            <person name="Mollenhauer M.U."/>
            <person name="Montooth K."/>
            <person name="Mount S.M."/>
            <person name="Mu X."/>
            <person name="Myers E."/>
            <person name="Negre B."/>
            <person name="Newfeld S."/>
            <person name="Nielsen R."/>
            <person name="Noor M.A."/>
            <person name="O'Grady P."/>
            <person name="Pachter L."/>
            <person name="Papaceit M."/>
            <person name="Parisi M.J."/>
            <person name="Parisi M."/>
            <person name="Parts L."/>
            <person name="Pedersen J.S."/>
            <person name="Pesole G."/>
            <person name="Phillippy A.M."/>
            <person name="Ponting C.P."/>
            <person name="Pop M."/>
            <person name="Porcelli D."/>
            <person name="Powell J.R."/>
            <person name="Prohaska S."/>
            <person name="Pruitt K."/>
            <person name="Puig M."/>
            <person name="Quesneville H."/>
            <person name="Ram K.R."/>
            <person name="Rand D."/>
            <person name="Rasmussen M.D."/>
            <person name="Reed L.K."/>
            <person name="Reenan R."/>
            <person name="Reily A."/>
            <person name="Remington K.A."/>
            <person name="Rieger T.T."/>
            <person name="Ritchie M.G."/>
            <person name="Robin C."/>
            <person name="Rogers Y.H."/>
            <person name="Rohde C."/>
            <person name="Rozas J."/>
            <person name="Rubenfield M.J."/>
            <person name="Ruiz A."/>
            <person name="Russo S."/>
            <person name="Salzberg S.L."/>
            <person name="Sanchez-Gracia A."/>
            <person name="Saranga D.J."/>
            <person name="Sato H."/>
            <person name="Schaeffer S.W."/>
            <person name="Schatz M.C."/>
            <person name="Schlenke T."/>
            <person name="Schwartz R."/>
            <person name="Segarra C."/>
            <person name="Singh R.S."/>
            <person name="Sirot L."/>
            <person name="Sirota M."/>
            <person name="Sisneros N.B."/>
            <person name="Smith C.D."/>
            <person name="Smith T.F."/>
            <person name="Spieth J."/>
            <person name="Stage D.E."/>
            <person name="Stark A."/>
            <person name="Stephan W."/>
            <person name="Strausberg R.L."/>
            <person name="Strempel S."/>
            <person name="Sturgill D."/>
            <person name="Sutton G."/>
            <person name="Sutton G.G."/>
            <person name="Tao W."/>
            <person name="Teichmann S."/>
            <person name="Tobari Y.N."/>
            <person name="Tomimura Y."/>
            <person name="Tsolas J.M."/>
            <person name="Valente V.L."/>
            <person name="Venter E."/>
            <person name="Venter J.C."/>
            <person name="Vicario S."/>
            <person name="Vieira F.G."/>
            <person name="Vilella A.J."/>
            <person name="Villasante A."/>
            <person name="Walenz B."/>
            <person name="Wang J."/>
            <person name="Wasserman M."/>
            <person name="Watts T."/>
            <person name="Wilson D."/>
            <person name="Wilson R.K."/>
            <person name="Wing R.A."/>
            <person name="Wolfner M.F."/>
            <person name="Wong A."/>
            <person name="Wong G.K."/>
            <person name="Wu C.I."/>
            <person name="Wu G."/>
            <person name="Yamamoto D."/>
            <person name="Yang H.P."/>
            <person name="Yang S.P."/>
            <person name="Yorke J.A."/>
            <person name="Yoshida K."/>
            <person name="Zdobnov E."/>
            <person name="Zhang P."/>
            <person name="Zhang Y."/>
            <person name="Zimin A.V."/>
            <person name="Baldwin J."/>
            <person name="Abdouelleil A."/>
            <person name="Abdulkadir J."/>
            <person name="Abebe A."/>
            <person name="Abera B."/>
            <person name="Abreu J."/>
            <person name="Acer S.C."/>
            <person name="Aftuck L."/>
            <person name="Alexander A."/>
            <person name="An P."/>
            <person name="Anderson E."/>
            <person name="Anderson S."/>
            <person name="Arachi H."/>
            <person name="Azer M."/>
            <person name="Bachantsang P."/>
            <person name="Barry A."/>
            <person name="Bayul T."/>
            <person name="Berlin A."/>
            <person name="Bessette D."/>
            <person name="Bloom T."/>
            <person name="Blye J."/>
            <person name="Boguslavskiy L."/>
            <person name="Bonnet C."/>
            <person name="Boukhgalter B."/>
            <person name="Bourzgui I."/>
            <person name="Brown A."/>
            <person name="Cahill P."/>
            <person name="Channer S."/>
            <person name="Cheshatsang Y."/>
            <person name="Chuda L."/>
            <person name="Citroen M."/>
            <person name="Collymore A."/>
            <person name="Cooke P."/>
            <person name="Costello M."/>
            <person name="D'Aco K."/>
            <person name="Daza R."/>
            <person name="De Haan G."/>
            <person name="DeGray S."/>
            <person name="DeMaso C."/>
            <person name="Dhargay N."/>
            <person name="Dooley K."/>
            <person name="Dooley E."/>
            <person name="Doricent M."/>
            <person name="Dorje P."/>
            <person name="Dorjee K."/>
            <person name="Dupes A."/>
            <person name="Elong R."/>
            <person name="Falk J."/>
            <person name="Farina A."/>
            <person name="Faro S."/>
            <person name="Ferguson D."/>
            <person name="Fisher S."/>
            <person name="Foley C.D."/>
            <person name="Franke A."/>
            <person name="Friedrich D."/>
            <person name="Gadbois L."/>
            <person name="Gearin G."/>
            <person name="Gearin C.R."/>
            <person name="Giannoukos G."/>
            <person name="Goode T."/>
            <person name="Graham J."/>
            <person name="Grandbois E."/>
            <person name="Grewal S."/>
            <person name="Gyaltsen K."/>
            <person name="Hafez N."/>
            <person name="Hagos B."/>
            <person name="Hall J."/>
            <person name="Henson C."/>
            <person name="Hollinger A."/>
            <person name="Honan T."/>
            <person name="Huard M.D."/>
            <person name="Hughes L."/>
            <person name="Hurhula B."/>
            <person name="Husby M.E."/>
            <person name="Kamat A."/>
            <person name="Kanga B."/>
            <person name="Kashin S."/>
            <person name="Khazanovich D."/>
            <person name="Kisner P."/>
            <person name="Lance K."/>
            <person name="Lara M."/>
            <person name="Lee W."/>
            <person name="Lennon N."/>
            <person name="Letendre F."/>
            <person name="LeVine R."/>
            <person name="Lipovsky A."/>
            <person name="Liu X."/>
            <person name="Liu J."/>
            <person name="Liu S."/>
            <person name="Lokyitsang T."/>
            <person name="Lokyitsang Y."/>
            <person name="Lubonja R."/>
            <person name="Lui A."/>
            <person name="MacDonald P."/>
            <person name="Magnisalis V."/>
            <person name="Maru K."/>
            <person name="Matthews C."/>
            <person name="McCusker W."/>
            <person name="McDonough S."/>
            <person name="Mehta T."/>
            <person name="Meldrim J."/>
            <person name="Meneus L."/>
            <person name="Mihai O."/>
            <person name="Mihalev A."/>
            <person name="Mihova T."/>
            <person name="Mittelman R."/>
            <person name="Mlenga V."/>
            <person name="Montmayeur A."/>
            <person name="Mulrain L."/>
            <person name="Navidi A."/>
            <person name="Naylor J."/>
            <person name="Negash T."/>
            <person name="Nguyen T."/>
            <person name="Nguyen N."/>
            <person name="Nicol R."/>
            <person name="Norbu C."/>
            <person name="Norbu N."/>
            <person name="Novod N."/>
            <person name="O'Neill B."/>
            <person name="Osman S."/>
            <person name="Markiewicz E."/>
            <person name="Oyono O.L."/>
            <person name="Patti C."/>
            <person name="Phunkhang P."/>
            <person name="Pierre F."/>
            <person name="Priest M."/>
            <person name="Raghuraman S."/>
            <person name="Rege F."/>
            <person name="Reyes R."/>
            <person name="Rise C."/>
            <person name="Rogov P."/>
            <person name="Ross K."/>
            <person name="Ryan E."/>
            <person name="Settipalli S."/>
            <person name="Shea T."/>
            <person name="Sherpa N."/>
            <person name="Shi L."/>
            <person name="Shih D."/>
            <person name="Sparrow T."/>
            <person name="Spaulding J."/>
            <person name="Stalker J."/>
            <person name="Stange-Thomann N."/>
            <person name="Stavropoulos S."/>
            <person name="Stone C."/>
            <person name="Strader C."/>
            <person name="Tesfaye S."/>
            <person name="Thomson T."/>
            <person name="Thoulutsang Y."/>
            <person name="Thoulutsang D."/>
            <person name="Topham K."/>
            <person name="Topping I."/>
            <person name="Tsamla T."/>
            <person name="Vassiliev H."/>
            <person name="Vo A."/>
            <person name="Wangchuk T."/>
            <person name="Wangdi T."/>
            <person name="Weiand M."/>
            <person name="Wilkinson J."/>
            <person name="Wilson A."/>
            <person name="Yadav S."/>
            <person name="Young G."/>
            <person name="Yu Q."/>
            <person name="Zembek L."/>
            <person name="Zhong D."/>
            <person name="Zimmer A."/>
            <person name="Zwirko Z."/>
            <person name="Jaffe D.B."/>
            <person name="Alvarez P."/>
            <person name="Brockman W."/>
            <person name="Butler J."/>
            <person name="Chin C."/>
            <person name="Gnerre S."/>
            <person name="Grabherr M."/>
            <person name="Kleber M."/>
            <person name="Mauceli E."/>
            <person name="MacCallum I."/>
        </authorList>
    </citation>
    <scope>NUCLEOTIDE SEQUENCE [LARGE SCALE GENOMIC DNA]</scope>
    <source>
        <strain evidence="7">Tucson 14024-0371.13</strain>
    </source>
</reference>
<keyword evidence="2 4" id="KW-0328">Glycosyltransferase</keyword>
<evidence type="ECO:0000256" key="5">
    <source>
        <dbReference type="RuleBase" id="RU362059"/>
    </source>
</evidence>
<keyword evidence="3 4" id="KW-0808">Transferase</keyword>
<dbReference type="FunFam" id="3.40.50.2000:FF:000174">
    <property type="entry name" value="UDP-glucuronosyltransferase"/>
    <property type="match status" value="1"/>
</dbReference>
<dbReference type="OrthoDB" id="5835829at2759"/>
<protein>
    <recommendedName>
        <fullName evidence="5">UDP-glucuronosyltransferase</fullName>
        <ecNumber evidence="5">2.4.1.17</ecNumber>
    </recommendedName>
</protein>
<sequence>MRITNVLQILMLSIVALLKPEMGDGARILAAFVFPASSHFMMTNAIIRELVKRGHEVTFITPFSLSKENLGPNYKEILIAQANIWDPMKEMANVNSVLEMSDVNQLTFLRMVNVLGPLSTDFAFEQPEIQALVNAQDKVGKYDLLLVEQFYNEGILILSHLYKIPVVTVMTYGGTNYLSQLFGIVTPWSYVPHLYMPFSDRMPLWERTVNVFISGTEDLLRRYSYYPEQDAILKKHFANKLDRVPTIRELESNISAVLLNGYMPLTSPRPLAYNMIPVGGLHIQKPKTLPENLQKFLDGTTHGAIYFSLGSQVRSSELPPEKLKIFLEVFGTLKQRVLWKFEDESLPNLPANVMVQKWMPQADILAHPNVKVFIAHGGNFGFQEAVHYGVPVLGMPVYADQYSNLNQGKKAGIALLMDYRKFTADELRENLLELLENPKFWNNMKKASKIFRDRPLSAMDTAMYWIDYVIEHRGAPHLVSVGVELPWYQFYLLDVIGLGVAIVFLPILCILLICRKCSRKNTQNKKVKKN</sequence>
<keyword evidence="5" id="KW-0472">Membrane</keyword>
<dbReference type="Pfam" id="PF00201">
    <property type="entry name" value="UDPGT"/>
    <property type="match status" value="1"/>
</dbReference>
<dbReference type="PROSITE" id="PS00375">
    <property type="entry name" value="UDPGT"/>
    <property type="match status" value="1"/>
</dbReference>
<feature type="transmembrane region" description="Helical" evidence="5">
    <location>
        <begin position="490"/>
        <end position="514"/>
    </location>
</feature>
<dbReference type="PANTHER" id="PTHR48043">
    <property type="entry name" value="EG:EG0003.4 PROTEIN-RELATED"/>
    <property type="match status" value="1"/>
</dbReference>
<evidence type="ECO:0000256" key="1">
    <source>
        <dbReference type="ARBA" id="ARBA00009995"/>
    </source>
</evidence>
<comment type="catalytic activity">
    <reaction evidence="5">
        <text>glucuronate acceptor + UDP-alpha-D-glucuronate = acceptor beta-D-glucuronoside + UDP + H(+)</text>
        <dbReference type="Rhea" id="RHEA:21032"/>
        <dbReference type="ChEBI" id="CHEBI:15378"/>
        <dbReference type="ChEBI" id="CHEBI:58052"/>
        <dbReference type="ChEBI" id="CHEBI:58223"/>
        <dbReference type="ChEBI" id="CHEBI:132367"/>
        <dbReference type="ChEBI" id="CHEBI:132368"/>
        <dbReference type="EC" id="2.4.1.17"/>
    </reaction>
</comment>
<dbReference type="EMBL" id="CH902619">
    <property type="protein sequence ID" value="KPU76021.1"/>
    <property type="molecule type" value="Genomic_DNA"/>
</dbReference>
<accession>A0A0P9BWY0</accession>
<dbReference type="eggNOG" id="KOG1192">
    <property type="taxonomic scope" value="Eukaryota"/>
</dbReference>